<keyword evidence="7" id="KW-1185">Reference proteome</keyword>
<dbReference type="GO" id="GO:0005096">
    <property type="term" value="F:GTPase activator activity"/>
    <property type="evidence" value="ECO:0007669"/>
    <property type="project" value="UniProtKB-KW"/>
</dbReference>
<dbReference type="SUPFAM" id="SSF47923">
    <property type="entry name" value="Ypt/Rab-GAP domain of gyp1p"/>
    <property type="match status" value="2"/>
</dbReference>
<evidence type="ECO:0000259" key="5">
    <source>
        <dbReference type="PROSITE" id="PS50086"/>
    </source>
</evidence>
<dbReference type="Gene3D" id="1.10.472.80">
    <property type="entry name" value="Ypt/Rab-GAP domain of gyp1p, domain 3"/>
    <property type="match status" value="1"/>
</dbReference>
<accession>A0A507CH74</accession>
<proteinExistence type="predicted"/>
<protein>
    <recommendedName>
        <fullName evidence="5">Rab-GAP TBC domain-containing protein</fullName>
    </recommendedName>
</protein>
<dbReference type="Gene3D" id="1.10.8.270">
    <property type="entry name" value="putative rabgap domain of human tbc1 domain family member 14 like domains"/>
    <property type="match status" value="1"/>
</dbReference>
<reference evidence="6 7" key="1">
    <citation type="journal article" date="2019" name="Sci. Rep.">
        <title>Comparative genomics of chytrid fungi reveal insights into the obligate biotrophic and pathogenic lifestyle of Synchytrium endobioticum.</title>
        <authorList>
            <person name="van de Vossenberg B.T.L.H."/>
            <person name="Warris S."/>
            <person name="Nguyen H.D.T."/>
            <person name="van Gent-Pelzer M.P.E."/>
            <person name="Joly D.L."/>
            <person name="van de Geest H.C."/>
            <person name="Bonants P.J.M."/>
            <person name="Smith D.S."/>
            <person name="Levesque C.A."/>
            <person name="van der Lee T.A.J."/>
        </authorList>
    </citation>
    <scope>NUCLEOTIDE SEQUENCE [LARGE SCALE GENOMIC DNA]</scope>
    <source>
        <strain evidence="6 7">JEL517</strain>
    </source>
</reference>
<dbReference type="Proteomes" id="UP000319731">
    <property type="component" value="Unassembled WGS sequence"/>
</dbReference>
<gene>
    <name evidence="6" type="ORF">SmJEL517_g00648</name>
</gene>
<feature type="coiled-coil region" evidence="3">
    <location>
        <begin position="558"/>
        <end position="599"/>
    </location>
</feature>
<dbReference type="Gene3D" id="1.10.10.750">
    <property type="entry name" value="Ypt/Rab-GAP domain of gyp1p, domain 1"/>
    <property type="match status" value="1"/>
</dbReference>
<dbReference type="EMBL" id="QEAO01000002">
    <property type="protein sequence ID" value="TPX37416.1"/>
    <property type="molecule type" value="Genomic_DNA"/>
</dbReference>
<feature type="domain" description="Rab-GAP TBC" evidence="5">
    <location>
        <begin position="201"/>
        <end position="385"/>
    </location>
</feature>
<dbReference type="SMART" id="SM00164">
    <property type="entry name" value="TBC"/>
    <property type="match status" value="1"/>
</dbReference>
<dbReference type="InterPro" id="IPR035969">
    <property type="entry name" value="Rab-GAP_TBC_sf"/>
</dbReference>
<dbReference type="InterPro" id="IPR050302">
    <property type="entry name" value="Rab_GAP_TBC_domain"/>
</dbReference>
<dbReference type="OrthoDB" id="295078at2759"/>
<feature type="coiled-coil region" evidence="3">
    <location>
        <begin position="466"/>
        <end position="507"/>
    </location>
</feature>
<evidence type="ECO:0000256" key="4">
    <source>
        <dbReference type="SAM" id="MobiDB-lite"/>
    </source>
</evidence>
<dbReference type="PROSITE" id="PS50086">
    <property type="entry name" value="TBC_RABGAP"/>
    <property type="match status" value="1"/>
</dbReference>
<dbReference type="AlphaFoldDB" id="A0A507CH74"/>
<name>A0A507CH74_9FUNG</name>
<keyword evidence="2 3" id="KW-0175">Coiled coil</keyword>
<keyword evidence="1" id="KW-0343">GTPase activation</keyword>
<feature type="compositionally biased region" description="Polar residues" evidence="4">
    <location>
        <begin position="83"/>
        <end position="95"/>
    </location>
</feature>
<dbReference type="PANTHER" id="PTHR47219:SF9">
    <property type="entry name" value="GTPASE ACTIVATING PROTEIN AND CENTROSOME-ASSOCIATED, ISOFORM B"/>
    <property type="match status" value="1"/>
</dbReference>
<dbReference type="PANTHER" id="PTHR47219">
    <property type="entry name" value="RAB GTPASE-ACTIVATING PROTEIN 1-LIKE"/>
    <property type="match status" value="1"/>
</dbReference>
<dbReference type="Pfam" id="PF23436">
    <property type="entry name" value="RabGap-TBC_2"/>
    <property type="match status" value="1"/>
</dbReference>
<evidence type="ECO:0000313" key="6">
    <source>
        <dbReference type="EMBL" id="TPX37416.1"/>
    </source>
</evidence>
<dbReference type="FunFam" id="1.10.472.80:FF:000027">
    <property type="entry name" value="GTPase activating protein (Evi5)"/>
    <property type="match status" value="1"/>
</dbReference>
<evidence type="ECO:0000313" key="7">
    <source>
        <dbReference type="Proteomes" id="UP000319731"/>
    </source>
</evidence>
<dbReference type="GO" id="GO:0031267">
    <property type="term" value="F:small GTPase binding"/>
    <property type="evidence" value="ECO:0007669"/>
    <property type="project" value="TreeGrafter"/>
</dbReference>
<evidence type="ECO:0000256" key="1">
    <source>
        <dbReference type="ARBA" id="ARBA00022468"/>
    </source>
</evidence>
<evidence type="ECO:0000256" key="2">
    <source>
        <dbReference type="ARBA" id="ARBA00023054"/>
    </source>
</evidence>
<dbReference type="RefSeq" id="XP_031027327.1">
    <property type="nucleotide sequence ID" value="XM_031166577.1"/>
</dbReference>
<feature type="region of interest" description="Disordered" evidence="4">
    <location>
        <begin position="1"/>
        <end position="95"/>
    </location>
</feature>
<dbReference type="FunFam" id="1.10.8.270:FF:000001">
    <property type="entry name" value="TBC1 domain family member 1"/>
    <property type="match status" value="1"/>
</dbReference>
<organism evidence="6 7">
    <name type="scientific">Synchytrium microbalum</name>
    <dbReference type="NCBI Taxonomy" id="1806994"/>
    <lineage>
        <taxon>Eukaryota</taxon>
        <taxon>Fungi</taxon>
        <taxon>Fungi incertae sedis</taxon>
        <taxon>Chytridiomycota</taxon>
        <taxon>Chytridiomycota incertae sedis</taxon>
        <taxon>Chytridiomycetes</taxon>
        <taxon>Synchytriales</taxon>
        <taxon>Synchytriaceae</taxon>
        <taxon>Synchytrium</taxon>
    </lineage>
</organism>
<sequence>MEEPTSDAPMQIEHPPPPRKETLGIAPALPQHLRHKPPSLRTSSSGNEPDVMFVQVSIDEDEDQITPIEPQPNSPASPVRSRIQPQGSVTSLTTMDETASIYTTNGSEDNEDSSFLLARLEKDRARTQPATGELSPQHARPTSSLQALSNSLFSSFQAVRDTVVGDGKESLDWDFWGKLMSNFEAVARKHPRVLTRKLHAGIPPAIRGMVWQLMCKGKSQELETTYSNLLSRTSPFEKQIQRDLPRTFPEQEYFRNGGTGQESLFHVIKAYSLFDPEVGYCQGMSFIIGPLLLNMPEEEAFCVLVRLMKNYEFRGLYTPKMEGLSLRLFQFEKLLEEQLPAVNRHLYVEGIKSTMYASQWFMTCFAYRFPLEIVFRILDIIFAEGQEAMFRFAIALLKRNQDTLLAMQFDHLLEYLKEDLFDAYADNVDKLIADATAVKITKARLDKLAKDHEEDVWRNSPESMEREALRMENRRLVAEARKQESMLEQLNREHVRLATQLVEAQVAAVSDKEVIEELQEKLAGLRAFVSDDRNSAEEKVREEMESVMRKNSALIQDVARILDQKHALEDQLADMKHRFAQSENEKEVLQKRWEDLKKSLTAS</sequence>
<dbReference type="InterPro" id="IPR000195">
    <property type="entry name" value="Rab-GAP-TBC_dom"/>
</dbReference>
<comment type="caution">
    <text evidence="6">The sequence shown here is derived from an EMBL/GenBank/DDBJ whole genome shotgun (WGS) entry which is preliminary data.</text>
</comment>
<evidence type="ECO:0000256" key="3">
    <source>
        <dbReference type="SAM" id="Coils"/>
    </source>
</evidence>
<dbReference type="GeneID" id="42001874"/>
<dbReference type="FunFam" id="1.10.10.750:FF:000003">
    <property type="entry name" value="GTPase activating protein (Evi5)"/>
    <property type="match status" value="1"/>
</dbReference>
<dbReference type="STRING" id="1806994.A0A507CH74"/>